<dbReference type="InterPro" id="IPR017438">
    <property type="entry name" value="ATP-NAD_kinase_N"/>
</dbReference>
<sequence>MARDNSRILTQLTKKSLTVKRMNKMRVTVFHNSIPASITAAQKLIKLLKNGHFELDERHPDVVITIGGDGTLLSAFHRYADQLDTIRFIGVHTGHLGFYTDWRDFEIEDLVIALKEDSGQSVSYPLLDVRAMYADATSAHYLALNESTLKRLNGTMRTEVYIKGDFFESFRGDGLCVSTPTGSTAYSKSNGGAVMHPRLDALQVTEIASINNRVFRTLSSPIITAPDEWVTLEPTGRDDYVMTVDQFVINPPTIKQIRYKIAKERIHFARYRHMHFWDRVEDAFIGAKH</sequence>
<dbReference type="GO" id="GO:0046872">
    <property type="term" value="F:metal ion binding"/>
    <property type="evidence" value="ECO:0007669"/>
    <property type="project" value="UniProtKB-UniRule"/>
</dbReference>
<feature type="binding site" evidence="8">
    <location>
        <position position="208"/>
    </location>
    <ligand>
        <name>NAD(+)</name>
        <dbReference type="ChEBI" id="CHEBI:57540"/>
    </ligand>
</feature>
<dbReference type="EC" id="2.7.1.23" evidence="8"/>
<evidence type="ECO:0000256" key="8">
    <source>
        <dbReference type="HAMAP-Rule" id="MF_00361"/>
    </source>
</evidence>
<reference evidence="9 10" key="1">
    <citation type="submission" date="2019-05" db="EMBL/GenBank/DDBJ databases">
        <title>Genome-based reclassification of Lactobacillus casei as Lactobacillus casei subsp. casei. subsp.nov., description of Lactobacillus casei subsp. zeae subsp. nov., and emended description of Lactobacillus casei.</title>
        <authorList>
            <person name="Huang C.-H."/>
        </authorList>
    </citation>
    <scope>NUCLEOTIDE SEQUENCE [LARGE SCALE GENOMIC DNA]</scope>
    <source>
        <strain evidence="9 10">CRBIP24.44</strain>
    </source>
</reference>
<dbReference type="Proteomes" id="UP000309885">
    <property type="component" value="Unassembled WGS sequence"/>
</dbReference>
<keyword evidence="8" id="KW-0963">Cytoplasm</keyword>
<keyword evidence="3 8" id="KW-0418">Kinase</keyword>
<feature type="binding site" evidence="8">
    <location>
        <position position="171"/>
    </location>
    <ligand>
        <name>NAD(+)</name>
        <dbReference type="ChEBI" id="CHEBI:57540"/>
    </ligand>
</feature>
<comment type="catalytic activity">
    <reaction evidence="7 8">
        <text>NAD(+) + ATP = ADP + NADP(+) + H(+)</text>
        <dbReference type="Rhea" id="RHEA:18629"/>
        <dbReference type="ChEBI" id="CHEBI:15378"/>
        <dbReference type="ChEBI" id="CHEBI:30616"/>
        <dbReference type="ChEBI" id="CHEBI:57540"/>
        <dbReference type="ChEBI" id="CHEBI:58349"/>
        <dbReference type="ChEBI" id="CHEBI:456216"/>
        <dbReference type="EC" id="2.7.1.23"/>
    </reaction>
</comment>
<evidence type="ECO:0000256" key="3">
    <source>
        <dbReference type="ARBA" id="ARBA00022777"/>
    </source>
</evidence>
<dbReference type="AlphaFoldDB" id="A0A5R8LK07"/>
<evidence type="ECO:0000256" key="7">
    <source>
        <dbReference type="ARBA" id="ARBA00047925"/>
    </source>
</evidence>
<evidence type="ECO:0000256" key="5">
    <source>
        <dbReference type="ARBA" id="ARBA00022857"/>
    </source>
</evidence>
<dbReference type="GO" id="GO:0051287">
    <property type="term" value="F:NAD binding"/>
    <property type="evidence" value="ECO:0007669"/>
    <property type="project" value="UniProtKB-ARBA"/>
</dbReference>
<feature type="active site" description="Proton acceptor" evidence="8">
    <location>
        <position position="69"/>
    </location>
</feature>
<comment type="caution">
    <text evidence="9">The sequence shown here is derived from an EMBL/GenBank/DDBJ whole genome shotgun (WGS) entry which is preliminary data.</text>
</comment>
<feature type="binding site" evidence="8">
    <location>
        <begin position="145"/>
        <end position="146"/>
    </location>
    <ligand>
        <name>NAD(+)</name>
        <dbReference type="ChEBI" id="CHEBI:57540"/>
    </ligand>
</feature>
<dbReference type="NCBIfam" id="NF003424">
    <property type="entry name" value="PRK04885.1"/>
    <property type="match status" value="1"/>
</dbReference>
<dbReference type="RefSeq" id="WP_080958156.1">
    <property type="nucleotide sequence ID" value="NZ_CABMJL010000019.1"/>
</dbReference>
<dbReference type="PANTHER" id="PTHR20275:SF0">
    <property type="entry name" value="NAD KINASE"/>
    <property type="match status" value="1"/>
</dbReference>
<dbReference type="Pfam" id="PF01513">
    <property type="entry name" value="NAD_kinase"/>
    <property type="match status" value="1"/>
</dbReference>
<keyword evidence="1 8" id="KW-0808">Transferase</keyword>
<comment type="caution">
    <text evidence="8">Lacks conserved residue(s) required for the propagation of feature annotation.</text>
</comment>
<dbReference type="InterPro" id="IPR016064">
    <property type="entry name" value="NAD/diacylglycerol_kinase_sf"/>
</dbReference>
<keyword evidence="2 8" id="KW-0547">Nucleotide-binding</keyword>
<comment type="function">
    <text evidence="8">Involved in the regulation of the intracellular balance of NAD and NADP, and is a key enzyme in the biosynthesis of NADP. Catalyzes specifically the phosphorylation on 2'-hydroxyl of the adenosine moiety of NAD to yield NADP.</text>
</comment>
<feature type="binding site" evidence="8">
    <location>
        <begin position="184"/>
        <end position="189"/>
    </location>
    <ligand>
        <name>NAD(+)</name>
        <dbReference type="ChEBI" id="CHEBI:57540"/>
    </ligand>
</feature>
<dbReference type="GO" id="GO:0006741">
    <property type="term" value="P:NADP+ biosynthetic process"/>
    <property type="evidence" value="ECO:0007669"/>
    <property type="project" value="UniProtKB-UniRule"/>
</dbReference>
<keyword evidence="6 8" id="KW-0520">NAD</keyword>
<keyword evidence="4 8" id="KW-0067">ATP-binding</keyword>
<dbReference type="SUPFAM" id="SSF111331">
    <property type="entry name" value="NAD kinase/diacylglycerol kinase-like"/>
    <property type="match status" value="1"/>
</dbReference>
<comment type="subcellular location">
    <subcellularLocation>
        <location evidence="8">Cytoplasm</location>
    </subcellularLocation>
</comment>
<organism evidence="9 10">
    <name type="scientific">Lacticaseibacillus zeae</name>
    <name type="common">Lactobacillus zeae</name>
    <dbReference type="NCBI Taxonomy" id="57037"/>
    <lineage>
        <taxon>Bacteria</taxon>
        <taxon>Bacillati</taxon>
        <taxon>Bacillota</taxon>
        <taxon>Bacilli</taxon>
        <taxon>Lactobacillales</taxon>
        <taxon>Lactobacillaceae</taxon>
        <taxon>Lacticaseibacillus</taxon>
    </lineage>
</organism>
<dbReference type="InterPro" id="IPR017437">
    <property type="entry name" value="ATP-NAD_kinase_PpnK-typ_C"/>
</dbReference>
<evidence type="ECO:0000313" key="9">
    <source>
        <dbReference type="EMBL" id="TLF37573.1"/>
    </source>
</evidence>
<dbReference type="GO" id="GO:0005737">
    <property type="term" value="C:cytoplasm"/>
    <property type="evidence" value="ECO:0007669"/>
    <property type="project" value="UniProtKB-SubCell"/>
</dbReference>
<keyword evidence="5 8" id="KW-0521">NADP</keyword>
<evidence type="ECO:0000256" key="1">
    <source>
        <dbReference type="ARBA" id="ARBA00022679"/>
    </source>
</evidence>
<dbReference type="Gene3D" id="2.60.200.30">
    <property type="entry name" value="Probable inorganic polyphosphate/atp-NAD kinase, domain 2"/>
    <property type="match status" value="1"/>
</dbReference>
<comment type="similarity">
    <text evidence="8">Belongs to the NAD kinase family.</text>
</comment>
<dbReference type="GeneID" id="93268566"/>
<accession>A0A5R8LK07</accession>
<dbReference type="HAMAP" id="MF_00361">
    <property type="entry name" value="NAD_kinase"/>
    <property type="match status" value="1"/>
</dbReference>
<dbReference type="GO" id="GO:0019674">
    <property type="term" value="P:NAD+ metabolic process"/>
    <property type="evidence" value="ECO:0007669"/>
    <property type="project" value="InterPro"/>
</dbReference>
<proteinExistence type="inferred from homology"/>
<dbReference type="Pfam" id="PF20143">
    <property type="entry name" value="NAD_kinase_C"/>
    <property type="match status" value="1"/>
</dbReference>
<evidence type="ECO:0000256" key="2">
    <source>
        <dbReference type="ARBA" id="ARBA00022741"/>
    </source>
</evidence>
<feature type="binding site" evidence="8">
    <location>
        <begin position="69"/>
        <end position="70"/>
    </location>
    <ligand>
        <name>NAD(+)</name>
        <dbReference type="ChEBI" id="CHEBI:57540"/>
    </ligand>
</feature>
<dbReference type="EMBL" id="VBWO01000014">
    <property type="protein sequence ID" value="TLF37573.1"/>
    <property type="molecule type" value="Genomic_DNA"/>
</dbReference>
<evidence type="ECO:0000313" key="10">
    <source>
        <dbReference type="Proteomes" id="UP000309885"/>
    </source>
</evidence>
<dbReference type="PANTHER" id="PTHR20275">
    <property type="entry name" value="NAD KINASE"/>
    <property type="match status" value="1"/>
</dbReference>
<name>A0A5R8LK07_LACZE</name>
<feature type="binding site" evidence="8">
    <location>
        <position position="173"/>
    </location>
    <ligand>
        <name>NAD(+)</name>
        <dbReference type="ChEBI" id="CHEBI:57540"/>
    </ligand>
</feature>
<evidence type="ECO:0000256" key="6">
    <source>
        <dbReference type="ARBA" id="ARBA00023027"/>
    </source>
</evidence>
<protein>
    <recommendedName>
        <fullName evidence="8">NAD kinase</fullName>
        <ecNumber evidence="8">2.7.1.23</ecNumber>
    </recommendedName>
    <alternativeName>
        <fullName evidence="8">ATP-dependent NAD kinase</fullName>
    </alternativeName>
</protein>
<dbReference type="Gene3D" id="3.40.50.10330">
    <property type="entry name" value="Probable inorganic polyphosphate/atp-NAD kinase, domain 1"/>
    <property type="match status" value="1"/>
</dbReference>
<dbReference type="GO" id="GO:0005524">
    <property type="term" value="F:ATP binding"/>
    <property type="evidence" value="ECO:0007669"/>
    <property type="project" value="UniProtKB-KW"/>
</dbReference>
<dbReference type="GO" id="GO:0003951">
    <property type="term" value="F:NAD+ kinase activity"/>
    <property type="evidence" value="ECO:0007669"/>
    <property type="project" value="UniProtKB-UniRule"/>
</dbReference>
<evidence type="ECO:0000256" key="4">
    <source>
        <dbReference type="ARBA" id="ARBA00022840"/>
    </source>
</evidence>
<gene>
    <name evidence="8" type="primary">nadK</name>
    <name evidence="9" type="ORF">FEI15_12925</name>
</gene>
<comment type="cofactor">
    <cofactor evidence="8">
        <name>a divalent metal cation</name>
        <dbReference type="ChEBI" id="CHEBI:60240"/>
    </cofactor>
</comment>
<dbReference type="InterPro" id="IPR002504">
    <property type="entry name" value="NADK"/>
</dbReference>